<dbReference type="SFLD" id="SFLDG01067">
    <property type="entry name" value="SPASM/twitch_domain_containing"/>
    <property type="match status" value="1"/>
</dbReference>
<dbReference type="PANTHER" id="PTHR11228:SF7">
    <property type="entry name" value="PQQA PEPTIDE CYCLASE"/>
    <property type="match status" value="1"/>
</dbReference>
<evidence type="ECO:0000313" key="7">
    <source>
        <dbReference type="Proteomes" id="UP000004067"/>
    </source>
</evidence>
<reference evidence="6 7" key="1">
    <citation type="submission" date="2011-04" db="EMBL/GenBank/DDBJ databases">
        <authorList>
            <person name="Muzny D."/>
            <person name="Qin X."/>
            <person name="Deng J."/>
            <person name="Jiang H."/>
            <person name="Liu Y."/>
            <person name="Qu J."/>
            <person name="Song X.-Z."/>
            <person name="Zhang L."/>
            <person name="Thornton R."/>
            <person name="Coyle M."/>
            <person name="Francisco L."/>
            <person name="Jackson L."/>
            <person name="Javaid M."/>
            <person name="Korchina V."/>
            <person name="Kovar C."/>
            <person name="Mata R."/>
            <person name="Mathew T."/>
            <person name="Ngo R."/>
            <person name="Nguyen L."/>
            <person name="Nguyen N."/>
            <person name="Okwuonu G."/>
            <person name="Ongeri F."/>
            <person name="Pham C."/>
            <person name="Simmons D."/>
            <person name="Wilczek-Boney K."/>
            <person name="Hale W."/>
            <person name="Jakkamsetti A."/>
            <person name="Pham P."/>
            <person name="Ruth R."/>
            <person name="San Lucas F."/>
            <person name="Warren J."/>
            <person name="Zhang J."/>
            <person name="Zhao Z."/>
            <person name="Zhou C."/>
            <person name="Zhu D."/>
            <person name="Lee S."/>
            <person name="Bess C."/>
            <person name="Blankenburg K."/>
            <person name="Forbes L."/>
            <person name="Fu Q."/>
            <person name="Gubbala S."/>
            <person name="Hirani K."/>
            <person name="Jayaseelan J.C."/>
            <person name="Lara F."/>
            <person name="Munidasa M."/>
            <person name="Palculict T."/>
            <person name="Patil S."/>
            <person name="Pu L.-L."/>
            <person name="Saada N."/>
            <person name="Tang L."/>
            <person name="Weissenberger G."/>
            <person name="Zhu Y."/>
            <person name="Hemphill L."/>
            <person name="Shang Y."/>
            <person name="Youmans B."/>
            <person name="Ayvaz T."/>
            <person name="Ross M."/>
            <person name="Santibanez J."/>
            <person name="Aqrawi P."/>
            <person name="Gross S."/>
            <person name="Joshi V."/>
            <person name="Fowler G."/>
            <person name="Nazareth L."/>
            <person name="Reid J."/>
            <person name="Worley K."/>
            <person name="Petrosino J."/>
            <person name="Highlander S."/>
            <person name="Gibbs R."/>
        </authorList>
    </citation>
    <scope>NUCLEOTIDE SEQUENCE [LARGE SCALE GENOMIC DNA]</scope>
    <source>
        <strain evidence="6 7">DSM 2778</strain>
    </source>
</reference>
<dbReference type="PROSITE" id="PS51918">
    <property type="entry name" value="RADICAL_SAM"/>
    <property type="match status" value="1"/>
</dbReference>
<dbReference type="GO" id="GO:0046872">
    <property type="term" value="F:metal ion binding"/>
    <property type="evidence" value="ECO:0007669"/>
    <property type="project" value="UniProtKB-KW"/>
</dbReference>
<name>F5RQC5_9FIRM</name>
<dbReference type="CDD" id="cd01335">
    <property type="entry name" value="Radical_SAM"/>
    <property type="match status" value="1"/>
</dbReference>
<gene>
    <name evidence="6" type="ORF">HMPREF9081_2461</name>
</gene>
<keyword evidence="3" id="KW-0408">Iron</keyword>
<dbReference type="eggNOG" id="COG0535">
    <property type="taxonomic scope" value="Bacteria"/>
</dbReference>
<dbReference type="EMBL" id="AFHQ01000060">
    <property type="protein sequence ID" value="EGK56959.1"/>
    <property type="molecule type" value="Genomic_DNA"/>
</dbReference>
<dbReference type="InterPro" id="IPR058240">
    <property type="entry name" value="rSAM_sf"/>
</dbReference>
<dbReference type="HOGENOM" id="CLU_009273_1_0_9"/>
<dbReference type="Proteomes" id="UP000004067">
    <property type="component" value="Unassembled WGS sequence"/>
</dbReference>
<evidence type="ECO:0000259" key="5">
    <source>
        <dbReference type="PROSITE" id="PS51918"/>
    </source>
</evidence>
<dbReference type="InterPro" id="IPR007197">
    <property type="entry name" value="rSAM"/>
</dbReference>
<accession>F5RQC5</accession>
<evidence type="ECO:0000256" key="1">
    <source>
        <dbReference type="ARBA" id="ARBA00022691"/>
    </source>
</evidence>
<dbReference type="Pfam" id="PF04055">
    <property type="entry name" value="Radical_SAM"/>
    <property type="match status" value="1"/>
</dbReference>
<dbReference type="SFLD" id="SFLDS00029">
    <property type="entry name" value="Radical_SAM"/>
    <property type="match status" value="1"/>
</dbReference>
<evidence type="ECO:0000256" key="3">
    <source>
        <dbReference type="ARBA" id="ARBA00023004"/>
    </source>
</evidence>
<proteinExistence type="predicted"/>
<organism evidence="6 7">
    <name type="scientific">Centipeda periodontii DSM 2778</name>
    <dbReference type="NCBI Taxonomy" id="888060"/>
    <lineage>
        <taxon>Bacteria</taxon>
        <taxon>Bacillati</taxon>
        <taxon>Bacillota</taxon>
        <taxon>Negativicutes</taxon>
        <taxon>Selenomonadales</taxon>
        <taxon>Selenomonadaceae</taxon>
        <taxon>Centipeda</taxon>
    </lineage>
</organism>
<feature type="domain" description="Radical SAM core" evidence="5">
    <location>
        <begin position="26"/>
        <end position="250"/>
    </location>
</feature>
<dbReference type="PANTHER" id="PTHR11228">
    <property type="entry name" value="RADICAL SAM DOMAIN PROTEIN"/>
    <property type="match status" value="1"/>
</dbReference>
<evidence type="ECO:0000313" key="6">
    <source>
        <dbReference type="EMBL" id="EGK56959.1"/>
    </source>
</evidence>
<dbReference type="SUPFAM" id="SSF102114">
    <property type="entry name" value="Radical SAM enzymes"/>
    <property type="match status" value="1"/>
</dbReference>
<protein>
    <submittedName>
        <fullName evidence="6">Radical SAM domain protein</fullName>
    </submittedName>
</protein>
<keyword evidence="7" id="KW-1185">Reference proteome</keyword>
<dbReference type="Gene3D" id="3.20.20.70">
    <property type="entry name" value="Aldolase class I"/>
    <property type="match status" value="1"/>
</dbReference>
<dbReference type="InterPro" id="IPR013785">
    <property type="entry name" value="Aldolase_TIM"/>
</dbReference>
<dbReference type="GO" id="GO:0003824">
    <property type="term" value="F:catalytic activity"/>
    <property type="evidence" value="ECO:0007669"/>
    <property type="project" value="InterPro"/>
</dbReference>
<dbReference type="AlphaFoldDB" id="F5RQC5"/>
<dbReference type="InterPro" id="IPR050377">
    <property type="entry name" value="Radical_SAM_PqqE_MftC-like"/>
</dbReference>
<sequence>MGSNPYSSLKIFHHMKELEAIGRGEHIAPFYIRLKPTNICNQHCAYCTYGSGDTEEKTENRDDINHLDVIPWEKMQEIIQDMGQMGVRAVTFSGGGEPLFYPYIAEAAQMILDQGMDLSLISNGSLLRGDTAKVFSHAKWVRISFDSPYEETYCKLRGVNPAMFRRVIENIRDFARMKDADCVLGVNFVISKTNATQVYDAAKLLKELGADNIKFAAVIGVEGEDHIAIKDDVIAQIHRAKTDFEDEGFRIINNYEQDWSKKNNEGQSFPVCYTCRLVTVIAADQRVYLCHTRAYDSNAVVGSLKEQSFRTMWFSKETAARLVALRPQVDCRNSCVYQDRNEAIRSYFDVDMRHVNFI</sequence>
<dbReference type="GO" id="GO:0051536">
    <property type="term" value="F:iron-sulfur cluster binding"/>
    <property type="evidence" value="ECO:0007669"/>
    <property type="project" value="UniProtKB-KW"/>
</dbReference>
<dbReference type="RefSeq" id="WP_006307639.1">
    <property type="nucleotide sequence ID" value="NZ_GL892076.1"/>
</dbReference>
<dbReference type="STRING" id="888060.HMPREF9081_2461"/>
<keyword evidence="2" id="KW-0479">Metal-binding</keyword>
<comment type="caution">
    <text evidence="6">The sequence shown here is derived from an EMBL/GenBank/DDBJ whole genome shotgun (WGS) entry which is preliminary data.</text>
</comment>
<evidence type="ECO:0000256" key="2">
    <source>
        <dbReference type="ARBA" id="ARBA00022723"/>
    </source>
</evidence>
<keyword evidence="1" id="KW-0949">S-adenosyl-L-methionine</keyword>
<keyword evidence="4" id="KW-0411">Iron-sulfur</keyword>
<evidence type="ECO:0000256" key="4">
    <source>
        <dbReference type="ARBA" id="ARBA00023014"/>
    </source>
</evidence>